<comment type="caution">
    <text evidence="14">The sequence shown here is derived from an EMBL/GenBank/DDBJ whole genome shotgun (WGS) entry which is preliminary data.</text>
</comment>
<keyword evidence="9" id="KW-0902">Two-component regulatory system</keyword>
<organism evidence="14 15">
    <name type="scientific">Diaminobutyricimonas aerilata</name>
    <dbReference type="NCBI Taxonomy" id="1162967"/>
    <lineage>
        <taxon>Bacteria</taxon>
        <taxon>Bacillati</taxon>
        <taxon>Actinomycetota</taxon>
        <taxon>Actinomycetes</taxon>
        <taxon>Micrococcales</taxon>
        <taxon>Microbacteriaceae</taxon>
        <taxon>Diaminobutyricimonas</taxon>
    </lineage>
</organism>
<keyword evidence="8 11" id="KW-1133">Transmembrane helix</keyword>
<evidence type="ECO:0000256" key="8">
    <source>
        <dbReference type="ARBA" id="ARBA00022989"/>
    </source>
</evidence>
<dbReference type="RefSeq" id="WP_211282123.1">
    <property type="nucleotide sequence ID" value="NZ_PGFF01000001.1"/>
</dbReference>
<dbReference type="SUPFAM" id="SSF55874">
    <property type="entry name" value="ATPase domain of HSP90 chaperone/DNA topoisomerase II/histidine kinase"/>
    <property type="match status" value="1"/>
</dbReference>
<keyword evidence="7 14" id="KW-0418">Kinase</keyword>
<dbReference type="PROSITE" id="PS50885">
    <property type="entry name" value="HAMP"/>
    <property type="match status" value="1"/>
</dbReference>
<feature type="transmembrane region" description="Helical" evidence="11">
    <location>
        <begin position="81"/>
        <end position="104"/>
    </location>
</feature>
<dbReference type="InterPro" id="IPR003661">
    <property type="entry name" value="HisK_dim/P_dom"/>
</dbReference>
<keyword evidence="15" id="KW-1185">Reference proteome</keyword>
<dbReference type="SUPFAM" id="SSF47384">
    <property type="entry name" value="Homodimeric domain of signal transducing histidine kinase"/>
    <property type="match status" value="1"/>
</dbReference>
<dbReference type="InterPro" id="IPR036097">
    <property type="entry name" value="HisK_dim/P_sf"/>
</dbReference>
<dbReference type="InterPro" id="IPR004358">
    <property type="entry name" value="Sig_transdc_His_kin-like_C"/>
</dbReference>
<dbReference type="Pfam" id="PF00512">
    <property type="entry name" value="HisKA"/>
    <property type="match status" value="1"/>
</dbReference>
<comment type="subcellular location">
    <subcellularLocation>
        <location evidence="2">Cell membrane</location>
    </subcellularLocation>
</comment>
<name>A0A2M9CFV1_9MICO</name>
<evidence type="ECO:0000313" key="14">
    <source>
        <dbReference type="EMBL" id="PJJ70814.1"/>
    </source>
</evidence>
<evidence type="ECO:0000256" key="9">
    <source>
        <dbReference type="ARBA" id="ARBA00023012"/>
    </source>
</evidence>
<feature type="transmembrane region" description="Helical" evidence="11">
    <location>
        <begin position="12"/>
        <end position="35"/>
    </location>
</feature>
<dbReference type="InterPro" id="IPR003594">
    <property type="entry name" value="HATPase_dom"/>
</dbReference>
<dbReference type="InterPro" id="IPR036890">
    <property type="entry name" value="HATPase_C_sf"/>
</dbReference>
<dbReference type="AlphaFoldDB" id="A0A2M9CFV1"/>
<evidence type="ECO:0000256" key="5">
    <source>
        <dbReference type="ARBA" id="ARBA00022679"/>
    </source>
</evidence>
<gene>
    <name evidence="14" type="ORF">CLV46_0342</name>
</gene>
<comment type="catalytic activity">
    <reaction evidence="1">
        <text>ATP + protein L-histidine = ADP + protein N-phospho-L-histidine.</text>
        <dbReference type="EC" id="2.7.13.3"/>
    </reaction>
</comment>
<dbReference type="SUPFAM" id="SSF158472">
    <property type="entry name" value="HAMP domain-like"/>
    <property type="match status" value="1"/>
</dbReference>
<dbReference type="GO" id="GO:0000155">
    <property type="term" value="F:phosphorelay sensor kinase activity"/>
    <property type="evidence" value="ECO:0007669"/>
    <property type="project" value="InterPro"/>
</dbReference>
<evidence type="ECO:0000256" key="3">
    <source>
        <dbReference type="ARBA" id="ARBA00012438"/>
    </source>
</evidence>
<protein>
    <recommendedName>
        <fullName evidence="3">histidine kinase</fullName>
        <ecNumber evidence="3">2.7.13.3</ecNumber>
    </recommendedName>
</protein>
<keyword evidence="6 11" id="KW-0812">Transmembrane</keyword>
<dbReference type="GO" id="GO:0005886">
    <property type="term" value="C:plasma membrane"/>
    <property type="evidence" value="ECO:0007669"/>
    <property type="project" value="UniProtKB-SubCell"/>
</dbReference>
<evidence type="ECO:0000259" key="12">
    <source>
        <dbReference type="PROSITE" id="PS50109"/>
    </source>
</evidence>
<dbReference type="PRINTS" id="PR00344">
    <property type="entry name" value="BCTRLSENSOR"/>
</dbReference>
<evidence type="ECO:0000259" key="13">
    <source>
        <dbReference type="PROSITE" id="PS50885"/>
    </source>
</evidence>
<dbReference type="PROSITE" id="PS50109">
    <property type="entry name" value="HIS_KIN"/>
    <property type="match status" value="1"/>
</dbReference>
<dbReference type="CDD" id="cd00082">
    <property type="entry name" value="HisKA"/>
    <property type="match status" value="1"/>
</dbReference>
<dbReference type="CDD" id="cd00075">
    <property type="entry name" value="HATPase"/>
    <property type="match status" value="1"/>
</dbReference>
<dbReference type="Gene3D" id="6.10.340.10">
    <property type="match status" value="1"/>
</dbReference>
<dbReference type="SMART" id="SM00387">
    <property type="entry name" value="HATPase_c"/>
    <property type="match status" value="1"/>
</dbReference>
<feature type="domain" description="HAMP" evidence="13">
    <location>
        <begin position="105"/>
        <end position="163"/>
    </location>
</feature>
<evidence type="ECO:0000256" key="2">
    <source>
        <dbReference type="ARBA" id="ARBA00004236"/>
    </source>
</evidence>
<dbReference type="EC" id="2.7.13.3" evidence="3"/>
<dbReference type="CDD" id="cd06225">
    <property type="entry name" value="HAMP"/>
    <property type="match status" value="1"/>
</dbReference>
<evidence type="ECO:0000256" key="4">
    <source>
        <dbReference type="ARBA" id="ARBA00022553"/>
    </source>
</evidence>
<feature type="domain" description="Histidine kinase" evidence="12">
    <location>
        <begin position="171"/>
        <end position="381"/>
    </location>
</feature>
<dbReference type="InterPro" id="IPR050428">
    <property type="entry name" value="TCS_sensor_his_kinase"/>
</dbReference>
<dbReference type="InterPro" id="IPR005467">
    <property type="entry name" value="His_kinase_dom"/>
</dbReference>
<evidence type="ECO:0000256" key="7">
    <source>
        <dbReference type="ARBA" id="ARBA00022777"/>
    </source>
</evidence>
<keyword evidence="5" id="KW-0808">Transferase</keyword>
<dbReference type="EMBL" id="PGFF01000001">
    <property type="protein sequence ID" value="PJJ70814.1"/>
    <property type="molecule type" value="Genomic_DNA"/>
</dbReference>
<dbReference type="Gene3D" id="3.30.565.10">
    <property type="entry name" value="Histidine kinase-like ATPase, C-terminal domain"/>
    <property type="match status" value="1"/>
</dbReference>
<reference evidence="14 15" key="1">
    <citation type="submission" date="2017-11" db="EMBL/GenBank/DDBJ databases">
        <title>Genomic Encyclopedia of Archaeal and Bacterial Type Strains, Phase II (KMG-II): From Individual Species to Whole Genera.</title>
        <authorList>
            <person name="Goeker M."/>
        </authorList>
    </citation>
    <scope>NUCLEOTIDE SEQUENCE [LARGE SCALE GENOMIC DNA]</scope>
    <source>
        <strain evidence="14 15">DSM 27393</strain>
    </source>
</reference>
<dbReference type="Gene3D" id="1.10.287.130">
    <property type="match status" value="1"/>
</dbReference>
<evidence type="ECO:0000256" key="1">
    <source>
        <dbReference type="ARBA" id="ARBA00000085"/>
    </source>
</evidence>
<dbReference type="Pfam" id="PF00672">
    <property type="entry name" value="HAMP"/>
    <property type="match status" value="1"/>
</dbReference>
<keyword evidence="4" id="KW-0597">Phosphoprotein</keyword>
<proteinExistence type="predicted"/>
<evidence type="ECO:0000256" key="11">
    <source>
        <dbReference type="SAM" id="Phobius"/>
    </source>
</evidence>
<dbReference type="SMART" id="SM00304">
    <property type="entry name" value="HAMP"/>
    <property type="match status" value="1"/>
</dbReference>
<dbReference type="PANTHER" id="PTHR45436">
    <property type="entry name" value="SENSOR HISTIDINE KINASE YKOH"/>
    <property type="match status" value="1"/>
</dbReference>
<sequence>MSRLRLTVRARLTLIYGVLFLASTAAALGVTYALVSRRLTDTVLYTGGELPAPDPSAPALQRPLLIRQIADRTRDEALQALITQGVIALVAVGVTAVLIGWVVAGRVLRPLQRITDTAKRIAEAPDADRRLHARIALDGPRDEVKELADTFDVMLDRLDRSFDGQRRFIANASHELRTPLTVNRALLEVASARADAPEEVRQLGRTLLEVNARHERLIDGLLLLARSERRVEERSFVDLADVVEHVAAHYADAAVRIDASAEEAPTSGDPVLLERLVQNLVDNAVKYNVEHGWVRVASGRTPDGRALLVVENPGPDVAPYDVPALFEPFRRLGADRVASAAGAGLGLSIVKAIAEAHGGEVVARARPAGGLTVEVALPGERYETSASASSAT</sequence>
<evidence type="ECO:0000313" key="15">
    <source>
        <dbReference type="Proteomes" id="UP000228758"/>
    </source>
</evidence>
<accession>A0A2M9CFV1</accession>
<keyword evidence="10 11" id="KW-0472">Membrane</keyword>
<dbReference type="InterPro" id="IPR003660">
    <property type="entry name" value="HAMP_dom"/>
</dbReference>
<evidence type="ECO:0000256" key="10">
    <source>
        <dbReference type="ARBA" id="ARBA00023136"/>
    </source>
</evidence>
<dbReference type="SMART" id="SM00388">
    <property type="entry name" value="HisKA"/>
    <property type="match status" value="1"/>
</dbReference>
<dbReference type="Pfam" id="PF02518">
    <property type="entry name" value="HATPase_c"/>
    <property type="match status" value="1"/>
</dbReference>
<dbReference type="Proteomes" id="UP000228758">
    <property type="component" value="Unassembled WGS sequence"/>
</dbReference>
<evidence type="ECO:0000256" key="6">
    <source>
        <dbReference type="ARBA" id="ARBA00022692"/>
    </source>
</evidence>
<dbReference type="PANTHER" id="PTHR45436:SF5">
    <property type="entry name" value="SENSOR HISTIDINE KINASE TRCS"/>
    <property type="match status" value="1"/>
</dbReference>